<name>A0A1M4TZP2_9FIRM</name>
<protein>
    <submittedName>
        <fullName evidence="2">Uncharacterized protein</fullName>
    </submittedName>
</protein>
<evidence type="ECO:0000313" key="3">
    <source>
        <dbReference type="Proteomes" id="UP000184148"/>
    </source>
</evidence>
<keyword evidence="1" id="KW-0175">Coiled coil</keyword>
<sequence length="1446" mass="163323">MVVPWQDVALLRQDLLFNGAVALSWREENPSLAQKAARHFIFHGPADSAAGLTDTVSFTAELLERLTGGGADDPFMMAVAGYGTGKSHLAVTLSALLTAPQGSLAGSILRNMEVADRELALRVRRQLAELAQPYLVVAINGMRDFDLGQEIIRQVLRALQRDGISTSVLDNLRPRFKSAINFVRAFYIHLREDFAAHFGACGSAEQIISLLQEQDELAFRRVNEIYEQKMGASIHTVGQESLPDFIRVVQEHYCGPGRPYAGLLIMFDEFGRYLEFAVQKPHVAGSGVLQQLFEAVQAHGERVFLVLFIQYELRAYISRVAPELRDELDRYVTRYDGVSRYRLSSNLETLIASLLEKKDQAELKRRVGLNQAVYEQCWRLLQKTLPGGISRSLWREQEDFYRVVCQGCWPLHPLSTWLLQRLAAGKELQQRSAITLLAGAYSSMAGQEQPAEALLRPVDLLTEDLLAEFVAGERLGGRGAAAQAYQEVCHKYGQRFTAEENAALQAVLLVTRLGLQIVEQADYLALLAQCCSLPEERLTAALAVLQGEYGVLSWNAALCQYDIVADAVPRQAFLDLMARRAQAVGAQRQVEIFHRHLANWLDKKELPVDFALENNISTPEFKYEVVFSSITLLGAQLEFAFGSWQEALAPDKSKGRLIYCYVGPESNLELVRQEAQRQLNALLARAGAAGGYGAPLAVVFLPDSQGELGRLMAEYWVLQEEMSSEEMNRYGHFIRERQASLLQEMTGCFDRLVECRQFLTATSESVPGNSLFQVLSNLFVAVYPARIPFPFDGFATVRGNAANDSFTFTRQLFQGNFNRDWIAALVRHSKNRAETLFVQTWKALDDAGQVRLKPGHPALRRLFDCLDNWLAKGEVDCPASLDPVGPCEREGTVGSDSAGTGGLLSLGQAVRAFCAPPFGLNLASAGLVLGLYFSRRLTSLQLLYKGQPVKVADWLSRAFAGKFFDLVVLEDTYFCRFSQQDISEWEKLLNDWELVEALDDWLVYEQRAVELQQKASPPGELFYKLELLRDKTRRQKARLVEFENTLNTALEKLEKGRQRQDVSQISWAAADLAGLFNLLGSSKHFWGQQRLDEVTKHYTAARFLVQKLFPDWLRGQSASSEVQLEKLKSKMKNVKANLECIDLDEEKEQLVQHMRQVEEHVHELARIKRVREDISRLVDKQIDDQITVVTLRGWLERVQELAGRLEQARCRADIAGRQIEEARCQLAEFQRNCLRQIEAIKERANKVFAFSVVKGMTDLYNLVREATALCHLYSGNPRDLEDLELVQRQAELMADHFRRLEQEQEQLDDGALRALCQSLRQELAEAFAGDVPPLDSESIYSSMLDLLMAERGRRAADWLARHLPETAVIEQWSAERCVRALQALQKRPAYLTPEQQQEVREAMGLLQQRLDDLAVEGLLTRFREMPPHQQRAFWQRLQQLAGAGIF</sequence>
<proteinExistence type="predicted"/>
<feature type="coiled-coil region" evidence="1">
    <location>
        <begin position="1117"/>
        <end position="1163"/>
    </location>
</feature>
<dbReference type="Proteomes" id="UP000184148">
    <property type="component" value="Unassembled WGS sequence"/>
</dbReference>
<accession>A0A1M4TZP2</accession>
<reference evidence="3" key="1">
    <citation type="submission" date="2016-11" db="EMBL/GenBank/DDBJ databases">
        <authorList>
            <person name="Varghese N."/>
            <person name="Submissions S."/>
        </authorList>
    </citation>
    <scope>NUCLEOTIDE SEQUENCE [LARGE SCALE GENOMIC DNA]</scope>
    <source>
        <strain evidence="3">DSM 12395</strain>
    </source>
</reference>
<dbReference type="STRING" id="1121429.SAMN02745133_00524"/>
<evidence type="ECO:0000313" key="2">
    <source>
        <dbReference type="EMBL" id="SHE49890.1"/>
    </source>
</evidence>
<evidence type="ECO:0000256" key="1">
    <source>
        <dbReference type="SAM" id="Coils"/>
    </source>
</evidence>
<feature type="coiled-coil region" evidence="1">
    <location>
        <begin position="1191"/>
        <end position="1239"/>
    </location>
</feature>
<gene>
    <name evidence="2" type="ORF">SAMN02745133_00524</name>
</gene>
<keyword evidence="3" id="KW-1185">Reference proteome</keyword>
<dbReference type="EMBL" id="FQUY01000002">
    <property type="protein sequence ID" value="SHE49890.1"/>
    <property type="molecule type" value="Genomic_DNA"/>
</dbReference>
<feature type="coiled-coil region" evidence="1">
    <location>
        <begin position="1025"/>
        <end position="1059"/>
    </location>
</feature>
<organism evidence="2 3">
    <name type="scientific">Desulforamulus putei DSM 12395</name>
    <dbReference type="NCBI Taxonomy" id="1121429"/>
    <lineage>
        <taxon>Bacteria</taxon>
        <taxon>Bacillati</taxon>
        <taxon>Bacillota</taxon>
        <taxon>Clostridia</taxon>
        <taxon>Eubacteriales</taxon>
        <taxon>Peptococcaceae</taxon>
        <taxon>Desulforamulus</taxon>
    </lineage>
</organism>